<keyword evidence="2" id="KW-1185">Reference proteome</keyword>
<dbReference type="EMBL" id="JARK01001382">
    <property type="protein sequence ID" value="EYC12692.1"/>
    <property type="molecule type" value="Genomic_DNA"/>
</dbReference>
<evidence type="ECO:0000313" key="2">
    <source>
        <dbReference type="Proteomes" id="UP000024635"/>
    </source>
</evidence>
<reference evidence="2" key="1">
    <citation type="journal article" date="2015" name="Nat. Genet.">
        <title>The genome and transcriptome of the zoonotic hookworm Ancylostoma ceylanicum identify infection-specific gene families.</title>
        <authorList>
            <person name="Schwarz E.M."/>
            <person name="Hu Y."/>
            <person name="Antoshechkin I."/>
            <person name="Miller M.M."/>
            <person name="Sternberg P.W."/>
            <person name="Aroian R.V."/>
        </authorList>
    </citation>
    <scope>NUCLEOTIDE SEQUENCE</scope>
    <source>
        <strain evidence="2">HY135</strain>
    </source>
</reference>
<sequence length="124" mass="13955">MSPVHSTPNADNEQLGENWNQPLWAVRVLDGDGRGAESMSVPINTATRLTRTVQHTWHIVVYDDENETGFVTARPSDHYGPTENRAGAWDSFSNKVTRSGDGLQNLDYTSTYFERGETSRPIWD</sequence>
<name>A0A016UCW9_9BILA</name>
<protein>
    <submittedName>
        <fullName evidence="1">Uncharacterized protein</fullName>
    </submittedName>
</protein>
<comment type="caution">
    <text evidence="1">The sequence shown here is derived from an EMBL/GenBank/DDBJ whole genome shotgun (WGS) entry which is preliminary data.</text>
</comment>
<accession>A0A016UCW9</accession>
<gene>
    <name evidence="1" type="primary">Acey_s0046.g1366</name>
    <name evidence="1" type="ORF">Y032_0046g1366</name>
</gene>
<evidence type="ECO:0000313" key="1">
    <source>
        <dbReference type="EMBL" id="EYC12692.1"/>
    </source>
</evidence>
<dbReference type="AlphaFoldDB" id="A0A016UCW9"/>
<dbReference type="Proteomes" id="UP000024635">
    <property type="component" value="Unassembled WGS sequence"/>
</dbReference>
<organism evidence="1 2">
    <name type="scientific">Ancylostoma ceylanicum</name>
    <dbReference type="NCBI Taxonomy" id="53326"/>
    <lineage>
        <taxon>Eukaryota</taxon>
        <taxon>Metazoa</taxon>
        <taxon>Ecdysozoa</taxon>
        <taxon>Nematoda</taxon>
        <taxon>Chromadorea</taxon>
        <taxon>Rhabditida</taxon>
        <taxon>Rhabditina</taxon>
        <taxon>Rhabditomorpha</taxon>
        <taxon>Strongyloidea</taxon>
        <taxon>Ancylostomatidae</taxon>
        <taxon>Ancylostomatinae</taxon>
        <taxon>Ancylostoma</taxon>
    </lineage>
</organism>
<proteinExistence type="predicted"/>